<evidence type="ECO:0000313" key="1">
    <source>
        <dbReference type="EMBL" id="ABN88710.1"/>
    </source>
</evidence>
<dbReference type="AlphaFoldDB" id="A3P0F3"/>
<evidence type="ECO:0000313" key="2">
    <source>
        <dbReference type="Proteomes" id="UP000006738"/>
    </source>
</evidence>
<protein>
    <submittedName>
        <fullName evidence="1">Uncharacterized protein</fullName>
    </submittedName>
</protein>
<sequence>MVNDDEVRHALFSKVRRRNRARPAARAANDVRARLGARTAGGKSLAGRNIVDDRCRARLNFLNEANRSERPFSRHALDSRFMPVKCPKSTVPQGDLLRAYGNA</sequence>
<organism evidence="1 2">
    <name type="scientific">Burkholderia pseudomallei (strain 1106a)</name>
    <dbReference type="NCBI Taxonomy" id="357348"/>
    <lineage>
        <taxon>Bacteria</taxon>
        <taxon>Pseudomonadati</taxon>
        <taxon>Pseudomonadota</taxon>
        <taxon>Betaproteobacteria</taxon>
        <taxon>Burkholderiales</taxon>
        <taxon>Burkholderiaceae</taxon>
        <taxon>Burkholderia</taxon>
        <taxon>pseudomallei group</taxon>
    </lineage>
</organism>
<proteinExistence type="predicted"/>
<dbReference type="HOGENOM" id="CLU_2448968_0_0_4"/>
<dbReference type="KEGG" id="bpl:BURPS1106A_3853"/>
<gene>
    <name evidence="1" type="ordered locus">BURPS1106A_3853</name>
</gene>
<name>A3P0F3_BURP0</name>
<reference evidence="1 2" key="1">
    <citation type="submission" date="2007-02" db="EMBL/GenBank/DDBJ databases">
        <authorList>
            <person name="DeShazer D."/>
            <person name="Woods D.E."/>
            <person name="Nierman W.C."/>
        </authorList>
    </citation>
    <scope>NUCLEOTIDE SEQUENCE [LARGE SCALE GENOMIC DNA]</scope>
    <source>
        <strain evidence="1 2">1106a</strain>
    </source>
</reference>
<accession>A3P0F3</accession>
<dbReference type="Proteomes" id="UP000006738">
    <property type="component" value="Chromosome I"/>
</dbReference>
<dbReference type="EMBL" id="CP000572">
    <property type="protein sequence ID" value="ABN88710.1"/>
    <property type="molecule type" value="Genomic_DNA"/>
</dbReference>